<dbReference type="AlphaFoldDB" id="A0A081D1R6"/>
<dbReference type="EMBL" id="BBJU01000028">
    <property type="protein sequence ID" value="GAK72862.1"/>
    <property type="molecule type" value="Genomic_DNA"/>
</dbReference>
<dbReference type="Gene3D" id="2.60.40.10">
    <property type="entry name" value="Immunoglobulins"/>
    <property type="match status" value="1"/>
</dbReference>
<dbReference type="GO" id="GO:0005975">
    <property type="term" value="P:carbohydrate metabolic process"/>
    <property type="evidence" value="ECO:0007669"/>
    <property type="project" value="InterPro"/>
</dbReference>
<organism evidence="10 11">
    <name type="scientific">Agrobacterium rubi TR3 = NBRC 13261</name>
    <dbReference type="NCBI Taxonomy" id="1368415"/>
    <lineage>
        <taxon>Bacteria</taxon>
        <taxon>Pseudomonadati</taxon>
        <taxon>Pseudomonadota</taxon>
        <taxon>Alphaproteobacteria</taxon>
        <taxon>Hyphomicrobiales</taxon>
        <taxon>Rhizobiaceae</taxon>
        <taxon>Rhizobium/Agrobacterium group</taxon>
        <taxon>Agrobacterium</taxon>
    </lineage>
</organism>
<dbReference type="InterPro" id="IPR050288">
    <property type="entry name" value="Cellulose_deg_GH3"/>
</dbReference>
<dbReference type="Pfam" id="PF00933">
    <property type="entry name" value="Glyco_hydro_3"/>
    <property type="match status" value="1"/>
</dbReference>
<comment type="similarity">
    <text evidence="1 8">Belongs to the glycosyl hydrolase 3 family.</text>
</comment>
<keyword evidence="3" id="KW-0119">Carbohydrate metabolism</keyword>
<dbReference type="InterPro" id="IPR002772">
    <property type="entry name" value="Glyco_hydro_3_C"/>
</dbReference>
<evidence type="ECO:0000256" key="3">
    <source>
        <dbReference type="ARBA" id="ARBA00023277"/>
    </source>
</evidence>
<dbReference type="InterPro" id="IPR036962">
    <property type="entry name" value="Glyco_hydro_3_N_sf"/>
</dbReference>
<dbReference type="Proteomes" id="UP000028701">
    <property type="component" value="Unassembled WGS sequence"/>
</dbReference>
<name>A0A081D1R6_9HYPH</name>
<evidence type="ECO:0000256" key="7">
    <source>
        <dbReference type="ARBA" id="ARBA00032594"/>
    </source>
</evidence>
<gene>
    <name evidence="10" type="ORF">RRU01S_28_01070</name>
</gene>
<comment type="caution">
    <text evidence="10">The sequence shown here is derived from an EMBL/GenBank/DDBJ whole genome shotgun (WGS) entry which is preliminary data.</text>
</comment>
<dbReference type="OrthoDB" id="9781691at2"/>
<dbReference type="PRINTS" id="PR00133">
    <property type="entry name" value="GLHYDRLASE3"/>
</dbReference>
<evidence type="ECO:0000256" key="4">
    <source>
        <dbReference type="ARBA" id="ARBA00023295"/>
    </source>
</evidence>
<evidence type="ECO:0000256" key="6">
    <source>
        <dbReference type="ARBA" id="ARBA00032194"/>
    </source>
</evidence>
<protein>
    <recommendedName>
        <fullName evidence="7">Beta-D-glucoside glucohydrolase</fullName>
    </recommendedName>
    <alternativeName>
        <fullName evidence="5">Cellobiase</fullName>
    </alternativeName>
    <alternativeName>
        <fullName evidence="6">Gentiobiase</fullName>
    </alternativeName>
</protein>
<feature type="domain" description="Fibronectin type III-like" evidence="9">
    <location>
        <begin position="606"/>
        <end position="676"/>
    </location>
</feature>
<evidence type="ECO:0000313" key="11">
    <source>
        <dbReference type="Proteomes" id="UP000028701"/>
    </source>
</evidence>
<dbReference type="Gene3D" id="3.40.50.1700">
    <property type="entry name" value="Glycoside hydrolase family 3 C-terminal domain"/>
    <property type="match status" value="1"/>
</dbReference>
<dbReference type="InterPro" id="IPR019800">
    <property type="entry name" value="Glyco_hydro_3_AS"/>
</dbReference>
<dbReference type="SMART" id="SM01217">
    <property type="entry name" value="Fn3_like"/>
    <property type="match status" value="1"/>
</dbReference>
<dbReference type="SUPFAM" id="SSF51445">
    <property type="entry name" value="(Trans)glycosidases"/>
    <property type="match status" value="1"/>
</dbReference>
<dbReference type="Pfam" id="PF14310">
    <property type="entry name" value="Fn3-like"/>
    <property type="match status" value="1"/>
</dbReference>
<accession>A0A081D1R6</accession>
<dbReference type="InterPro" id="IPR013783">
    <property type="entry name" value="Ig-like_fold"/>
</dbReference>
<evidence type="ECO:0000256" key="8">
    <source>
        <dbReference type="RuleBase" id="RU361161"/>
    </source>
</evidence>
<dbReference type="RefSeq" id="WP_045232288.1">
    <property type="nucleotide sequence ID" value="NZ_BBJU01000028.1"/>
</dbReference>
<dbReference type="InterPro" id="IPR001764">
    <property type="entry name" value="Glyco_hydro_3_N"/>
</dbReference>
<dbReference type="PANTHER" id="PTHR42715">
    <property type="entry name" value="BETA-GLUCOSIDASE"/>
    <property type="match status" value="1"/>
</dbReference>
<dbReference type="InterPro" id="IPR026891">
    <property type="entry name" value="Fn3-like"/>
</dbReference>
<dbReference type="FunFam" id="2.60.40.10:FF:000495">
    <property type="entry name" value="Periplasmic beta-glucosidase"/>
    <property type="match status" value="1"/>
</dbReference>
<keyword evidence="4 8" id="KW-0326">Glycosidase</keyword>
<dbReference type="SUPFAM" id="SSF52279">
    <property type="entry name" value="Beta-D-glucan exohydrolase, C-terminal domain"/>
    <property type="match status" value="1"/>
</dbReference>
<evidence type="ECO:0000313" key="10">
    <source>
        <dbReference type="EMBL" id="GAK72862.1"/>
    </source>
</evidence>
<evidence type="ECO:0000259" key="9">
    <source>
        <dbReference type="SMART" id="SM01217"/>
    </source>
</evidence>
<reference evidence="10 11" key="1">
    <citation type="submission" date="2014-08" db="EMBL/GenBank/DDBJ databases">
        <title>Whole genome shotgun sequence of Rhizobium rubi NBRC 13261.</title>
        <authorList>
            <person name="Katano-Makiyama Y."/>
            <person name="Hosoyama A."/>
            <person name="Hashimoto M."/>
            <person name="Hosoyama Y."/>
            <person name="Noguchi M."/>
            <person name="Tsuchikane K."/>
            <person name="Uohara A."/>
            <person name="Ohji S."/>
            <person name="Ichikawa N."/>
            <person name="Kimura A."/>
            <person name="Yamazoe A."/>
            <person name="Fujita N."/>
        </authorList>
    </citation>
    <scope>NUCLEOTIDE SEQUENCE [LARGE SCALE GENOMIC DNA]</scope>
    <source>
        <strain evidence="10 11">NBRC 13261</strain>
    </source>
</reference>
<dbReference type="PANTHER" id="PTHR42715:SF10">
    <property type="entry name" value="BETA-GLUCOSIDASE"/>
    <property type="match status" value="1"/>
</dbReference>
<evidence type="ECO:0000256" key="2">
    <source>
        <dbReference type="ARBA" id="ARBA00022801"/>
    </source>
</evidence>
<keyword evidence="2 8" id="KW-0378">Hydrolase</keyword>
<dbReference type="Pfam" id="PF01915">
    <property type="entry name" value="Glyco_hydro_3_C"/>
    <property type="match status" value="1"/>
</dbReference>
<dbReference type="PROSITE" id="PS00775">
    <property type="entry name" value="GLYCOSYL_HYDROL_F3"/>
    <property type="match status" value="1"/>
</dbReference>
<sequence>MQDKKQSANQTVASIVEKMTNHEKVDLLSGFGMWKTAAVPAYGIKPIVMTDGTYGVRYSIPQIDSDERGGMDLDAFLSVVNQRASDVAIAWGEMKPATCFPNGSAMGNSWDEGLMQRLGVLLGQECRAMGVHLLLGPGINLRRTPLAGRSYEYYSEDPLLTGKLSAAVIEGIQSQGVGTSLKHFACNNSEVERTTMDSVIEERALREIYLKGFEIAIKQSRPWTVMSSYNRLNGVQASQDPWLLNEVLRDDWGFDGVVVSDWHGIKDRPVSLMAGGDLDMPESPRRKADLLAALDSGAVPAEVADLSCRRMLAMIDRCNEGASQPVPVYTSEEHHAEARAMAAASMVLVRNEGLLPIRPEMNTILVVGRDAGTPVIQGSGCATTIPTMVDQPLEQLELALGTSHVLTFREEADTETLALARKADLVLVYTSTEGAYDGEGSDRTTLALGPGQDAMIAALAEVSEKVAVVIACPDAVEMPWVDAVKAVLVTFYSGQAMGGAVADVLTGKVNPSGKLSVTFPKRLSDVPGFLHYPGENGVHVYGEGIHVGYRAYDLRETEPLFAFGHGLSYTSFAYSDLSLSSAEIGFKDELTVAFTVTNTGDRTGAEVAQLYLQAASNRLKRSPQELKGFAKPVLVPGESKRIEIAIKGSDLAIWDPALGRWVLEGVQARLVVGASSRDPMLSAELTIKPSVLPFRRIAYDTQPAYVLPNTIACDHICNYLTNRCNISKEDAMRMLNHCSNSFFGIFTSLERRLRVSIPEVDVAGLIVEINTAMDQAESAL</sequence>
<proteinExistence type="inferred from homology"/>
<evidence type="ECO:0000256" key="5">
    <source>
        <dbReference type="ARBA" id="ARBA00031448"/>
    </source>
</evidence>
<dbReference type="InterPro" id="IPR036881">
    <property type="entry name" value="Glyco_hydro_3_C_sf"/>
</dbReference>
<dbReference type="eggNOG" id="COG1472">
    <property type="taxonomic scope" value="Bacteria"/>
</dbReference>
<dbReference type="GO" id="GO:0008422">
    <property type="term" value="F:beta-glucosidase activity"/>
    <property type="evidence" value="ECO:0007669"/>
    <property type="project" value="UniProtKB-ARBA"/>
</dbReference>
<evidence type="ECO:0000256" key="1">
    <source>
        <dbReference type="ARBA" id="ARBA00005336"/>
    </source>
</evidence>
<dbReference type="InterPro" id="IPR017853">
    <property type="entry name" value="GH"/>
</dbReference>
<dbReference type="Gene3D" id="3.20.20.300">
    <property type="entry name" value="Glycoside hydrolase, family 3, N-terminal domain"/>
    <property type="match status" value="1"/>
</dbReference>